<dbReference type="Pfam" id="PF14322">
    <property type="entry name" value="SusD-like_3"/>
    <property type="match status" value="1"/>
</dbReference>
<keyword evidence="10" id="KW-1185">Reference proteome</keyword>
<feature type="signal peptide" evidence="6">
    <location>
        <begin position="1"/>
        <end position="19"/>
    </location>
</feature>
<dbReference type="OrthoDB" id="5694214at2"/>
<dbReference type="InterPro" id="IPR033985">
    <property type="entry name" value="SusD-like_N"/>
</dbReference>
<evidence type="ECO:0000256" key="4">
    <source>
        <dbReference type="ARBA" id="ARBA00023136"/>
    </source>
</evidence>
<accession>A0A2T0U5Y7</accession>
<evidence type="ECO:0000259" key="8">
    <source>
        <dbReference type="Pfam" id="PF14322"/>
    </source>
</evidence>
<proteinExistence type="inferred from homology"/>
<comment type="subcellular location">
    <subcellularLocation>
        <location evidence="1">Cell outer membrane</location>
    </subcellularLocation>
</comment>
<evidence type="ECO:0000256" key="1">
    <source>
        <dbReference type="ARBA" id="ARBA00004442"/>
    </source>
</evidence>
<comment type="caution">
    <text evidence="9">The sequence shown here is derived from an EMBL/GenBank/DDBJ whole genome shotgun (WGS) entry which is preliminary data.</text>
</comment>
<reference evidence="9 10" key="1">
    <citation type="submission" date="2018-03" db="EMBL/GenBank/DDBJ databases">
        <title>Genomic Encyclopedia of Type Strains, Phase III (KMG-III): the genomes of soil and plant-associated and newly described type strains.</title>
        <authorList>
            <person name="Whitman W."/>
        </authorList>
    </citation>
    <scope>NUCLEOTIDE SEQUENCE [LARGE SCALE GENOMIC DNA]</scope>
    <source>
        <strain evidence="9 10">CGMCC 1.9313</strain>
    </source>
</reference>
<dbReference type="Proteomes" id="UP000238034">
    <property type="component" value="Unassembled WGS sequence"/>
</dbReference>
<dbReference type="RefSeq" id="WP_106292897.1">
    <property type="nucleotide sequence ID" value="NZ_PVTH01000004.1"/>
</dbReference>
<dbReference type="AlphaFoldDB" id="A0A2T0U5Y7"/>
<protein>
    <submittedName>
        <fullName evidence="9">Putative outer membrane starch-binding protein</fullName>
    </submittedName>
</protein>
<keyword evidence="5" id="KW-0998">Cell outer membrane</keyword>
<dbReference type="InterPro" id="IPR011990">
    <property type="entry name" value="TPR-like_helical_dom_sf"/>
</dbReference>
<dbReference type="EMBL" id="PVTH01000004">
    <property type="protein sequence ID" value="PRY53335.1"/>
    <property type="molecule type" value="Genomic_DNA"/>
</dbReference>
<keyword evidence="4" id="KW-0472">Membrane</keyword>
<evidence type="ECO:0000256" key="3">
    <source>
        <dbReference type="ARBA" id="ARBA00022729"/>
    </source>
</evidence>
<evidence type="ECO:0000256" key="2">
    <source>
        <dbReference type="ARBA" id="ARBA00006275"/>
    </source>
</evidence>
<evidence type="ECO:0000313" key="9">
    <source>
        <dbReference type="EMBL" id="PRY53335.1"/>
    </source>
</evidence>
<dbReference type="Gene3D" id="1.25.40.390">
    <property type="match status" value="1"/>
</dbReference>
<feature type="domain" description="SusD-like N-terminal" evidence="8">
    <location>
        <begin position="100"/>
        <end position="216"/>
    </location>
</feature>
<keyword evidence="3 6" id="KW-0732">Signal</keyword>
<name>A0A2T0U5Y7_9SPHI</name>
<organism evidence="9 10">
    <name type="scientific">Arcticibacter pallidicorallinus</name>
    <dbReference type="NCBI Taxonomy" id="1259464"/>
    <lineage>
        <taxon>Bacteria</taxon>
        <taxon>Pseudomonadati</taxon>
        <taxon>Bacteroidota</taxon>
        <taxon>Sphingobacteriia</taxon>
        <taxon>Sphingobacteriales</taxon>
        <taxon>Sphingobacteriaceae</taxon>
        <taxon>Arcticibacter</taxon>
    </lineage>
</organism>
<gene>
    <name evidence="9" type="ORF">B0I27_104346</name>
</gene>
<evidence type="ECO:0000313" key="10">
    <source>
        <dbReference type="Proteomes" id="UP000238034"/>
    </source>
</evidence>
<evidence type="ECO:0000259" key="7">
    <source>
        <dbReference type="Pfam" id="PF07980"/>
    </source>
</evidence>
<dbReference type="GO" id="GO:0009279">
    <property type="term" value="C:cell outer membrane"/>
    <property type="evidence" value="ECO:0007669"/>
    <property type="project" value="UniProtKB-SubCell"/>
</dbReference>
<evidence type="ECO:0000256" key="6">
    <source>
        <dbReference type="SAM" id="SignalP"/>
    </source>
</evidence>
<comment type="similarity">
    <text evidence="2">Belongs to the SusD family.</text>
</comment>
<dbReference type="InterPro" id="IPR012944">
    <property type="entry name" value="SusD_RagB_dom"/>
</dbReference>
<evidence type="ECO:0000256" key="5">
    <source>
        <dbReference type="ARBA" id="ARBA00023237"/>
    </source>
</evidence>
<dbReference type="Pfam" id="PF07980">
    <property type="entry name" value="SusD_RagB"/>
    <property type="match status" value="1"/>
</dbReference>
<dbReference type="PROSITE" id="PS51257">
    <property type="entry name" value="PROKAR_LIPOPROTEIN"/>
    <property type="match status" value="1"/>
</dbReference>
<feature type="chain" id="PRO_5015705800" evidence="6">
    <location>
        <begin position="20"/>
        <end position="575"/>
    </location>
</feature>
<feature type="domain" description="RagB/SusD" evidence="7">
    <location>
        <begin position="298"/>
        <end position="574"/>
    </location>
</feature>
<dbReference type="SUPFAM" id="SSF48452">
    <property type="entry name" value="TPR-like"/>
    <property type="match status" value="1"/>
</dbReference>
<sequence length="575" mass="64747">MKIRILALLCLGLTTIVSCKEDYLEKPPLDQLSDGTYWTNEANVRTFAYGFYTDYFTGYGSGNTWGNYFSGQALNDDFASGTPPEYTRVVPATGGGWTFTYVRKANLFLSKVQNMEVDADMPEEAKLHWQGIGRFFRGLEYFDLVKRFGDVPYYDQVLDEKDVAQLYKPRDPRTLVMDKVLEDFKYAATNVRAVDGKAGLTVNKYVVLAYMSRVFLFEGTWQKYHLNNAAKAKEYLEAAKWAAAEVIASKKYSLKNYREVFNSLDLATNTEVLLYRQYVEGILTHALMSYNNKEAQTGAPKDLIETYLASDGLPISLSAVYQGDKTIAQVMANRDPRIKETFVNELRPAGVVSASSTTGYATHKFLNESIKDQTIGTLNLNPTDAPIIRFGEVLVNYAEAAAELATVGGAALTNEDLNISINVLRSRPGINMPALKVAGDVAMVGTVAYTDPQKDADVSSIIWEIRRERRVELVYEGFRWDDLRRWKKLEYTDTEANPDINRGAYLKKADFPKISANVVLDMNPADTEGYITPAWKPESQRKFTNPRIYLNPIPQDQIVLYKENGATLTQNPGWE</sequence>